<organism evidence="1">
    <name type="scientific">Arundo donax</name>
    <name type="common">Giant reed</name>
    <name type="synonym">Donax arundinaceus</name>
    <dbReference type="NCBI Taxonomy" id="35708"/>
    <lineage>
        <taxon>Eukaryota</taxon>
        <taxon>Viridiplantae</taxon>
        <taxon>Streptophyta</taxon>
        <taxon>Embryophyta</taxon>
        <taxon>Tracheophyta</taxon>
        <taxon>Spermatophyta</taxon>
        <taxon>Magnoliopsida</taxon>
        <taxon>Liliopsida</taxon>
        <taxon>Poales</taxon>
        <taxon>Poaceae</taxon>
        <taxon>PACMAD clade</taxon>
        <taxon>Arundinoideae</taxon>
        <taxon>Arundineae</taxon>
        <taxon>Arundo</taxon>
    </lineage>
</organism>
<accession>A0A0A9HCF8</accession>
<evidence type="ECO:0000313" key="1">
    <source>
        <dbReference type="EMBL" id="JAE34870.1"/>
    </source>
</evidence>
<sequence>MQLHRSHQWILLADRSCWKVMPD</sequence>
<reference evidence="1" key="1">
    <citation type="submission" date="2014-09" db="EMBL/GenBank/DDBJ databases">
        <authorList>
            <person name="Magalhaes I.L.F."/>
            <person name="Oliveira U."/>
            <person name="Santos F.R."/>
            <person name="Vidigal T.H.D.A."/>
            <person name="Brescovit A.D."/>
            <person name="Santos A.J."/>
        </authorList>
    </citation>
    <scope>NUCLEOTIDE SEQUENCE</scope>
    <source>
        <tissue evidence="1">Shoot tissue taken approximately 20 cm above the soil surface</tissue>
    </source>
</reference>
<name>A0A0A9HCF8_ARUDO</name>
<dbReference type="EMBL" id="GBRH01163026">
    <property type="protein sequence ID" value="JAE34870.1"/>
    <property type="molecule type" value="Transcribed_RNA"/>
</dbReference>
<reference evidence="1" key="2">
    <citation type="journal article" date="2015" name="Data Brief">
        <title>Shoot transcriptome of the giant reed, Arundo donax.</title>
        <authorList>
            <person name="Barrero R.A."/>
            <person name="Guerrero F.D."/>
            <person name="Moolhuijzen P."/>
            <person name="Goolsby J.A."/>
            <person name="Tidwell J."/>
            <person name="Bellgard S.E."/>
            <person name="Bellgard M.I."/>
        </authorList>
    </citation>
    <scope>NUCLEOTIDE SEQUENCE</scope>
    <source>
        <tissue evidence="1">Shoot tissue taken approximately 20 cm above the soil surface</tissue>
    </source>
</reference>
<protein>
    <submittedName>
        <fullName evidence="1">Uncharacterized protein</fullName>
    </submittedName>
</protein>
<dbReference type="AlphaFoldDB" id="A0A0A9HCF8"/>
<proteinExistence type="predicted"/>